<organism evidence="5 6">
    <name type="scientific">Prorocentrum cordatum</name>
    <dbReference type="NCBI Taxonomy" id="2364126"/>
    <lineage>
        <taxon>Eukaryota</taxon>
        <taxon>Sar</taxon>
        <taxon>Alveolata</taxon>
        <taxon>Dinophyceae</taxon>
        <taxon>Prorocentrales</taxon>
        <taxon>Prorocentraceae</taxon>
        <taxon>Prorocentrum</taxon>
    </lineage>
</organism>
<evidence type="ECO:0000259" key="2">
    <source>
        <dbReference type="Pfam" id="PF12780"/>
    </source>
</evidence>
<dbReference type="InterPro" id="IPR042219">
    <property type="entry name" value="AAA_lid_11_sf"/>
</dbReference>
<dbReference type="Gene3D" id="3.40.50.300">
    <property type="entry name" value="P-loop containing nucleotide triphosphate hydrolases"/>
    <property type="match status" value="3"/>
</dbReference>
<reference evidence="5" key="1">
    <citation type="submission" date="2023-10" db="EMBL/GenBank/DDBJ databases">
        <authorList>
            <person name="Chen Y."/>
            <person name="Shah S."/>
            <person name="Dougan E. K."/>
            <person name="Thang M."/>
            <person name="Chan C."/>
        </authorList>
    </citation>
    <scope>NUCLEOTIDE SEQUENCE [LARGE SCALE GENOMIC DNA]</scope>
</reference>
<dbReference type="InterPro" id="IPR027417">
    <property type="entry name" value="P-loop_NTPase"/>
</dbReference>
<evidence type="ECO:0000313" key="6">
    <source>
        <dbReference type="Proteomes" id="UP001189429"/>
    </source>
</evidence>
<dbReference type="PANTHER" id="PTHR45703:SF36">
    <property type="entry name" value="DYNEIN HEAVY CHAIN, CYTOPLASMIC"/>
    <property type="match status" value="1"/>
</dbReference>
<dbReference type="Pfam" id="PF18199">
    <property type="entry name" value="Dynein_C"/>
    <property type="match status" value="1"/>
</dbReference>
<dbReference type="Pfam" id="PF03028">
    <property type="entry name" value="Dynein_heavy"/>
    <property type="match status" value="1"/>
</dbReference>
<feature type="domain" description="Dynein heavy chain region D6 P-loop" evidence="1">
    <location>
        <begin position="839"/>
        <end position="949"/>
    </location>
</feature>
<dbReference type="Pfam" id="PF12781">
    <property type="entry name" value="AAA_9"/>
    <property type="match status" value="2"/>
</dbReference>
<proteinExistence type="predicted"/>
<evidence type="ECO:0000259" key="4">
    <source>
        <dbReference type="Pfam" id="PF18199"/>
    </source>
</evidence>
<evidence type="ECO:0000313" key="5">
    <source>
        <dbReference type="EMBL" id="CAK0828273.1"/>
    </source>
</evidence>
<evidence type="ECO:0000259" key="1">
    <source>
        <dbReference type="Pfam" id="PF03028"/>
    </source>
</evidence>
<dbReference type="Pfam" id="PF12780">
    <property type="entry name" value="AAA_8"/>
    <property type="match status" value="1"/>
</dbReference>
<feature type="domain" description="Dynein heavy chain ATP-binding dynein motor region" evidence="3">
    <location>
        <begin position="514"/>
        <end position="604"/>
    </location>
</feature>
<evidence type="ECO:0000259" key="3">
    <source>
        <dbReference type="Pfam" id="PF12781"/>
    </source>
</evidence>
<feature type="domain" description="Dynein heavy chain AAA module D4" evidence="2">
    <location>
        <begin position="16"/>
        <end position="244"/>
    </location>
</feature>
<dbReference type="InterPro" id="IPR004273">
    <property type="entry name" value="Dynein_heavy_D6_P-loop"/>
</dbReference>
<dbReference type="Gene3D" id="3.10.490.20">
    <property type="match status" value="1"/>
</dbReference>
<keyword evidence="6" id="KW-1185">Reference proteome</keyword>
<accession>A0ABN9S8R1</accession>
<dbReference type="InterPro" id="IPR026983">
    <property type="entry name" value="DHC"/>
</dbReference>
<dbReference type="Gene3D" id="1.10.8.720">
    <property type="entry name" value="Region D6 of dynein motor"/>
    <property type="match status" value="1"/>
</dbReference>
<comment type="caution">
    <text evidence="5">The sequence shown here is derived from an EMBL/GenBank/DDBJ whole genome shotgun (WGS) entry which is preliminary data.</text>
</comment>
<dbReference type="Gene3D" id="1.20.1270.280">
    <property type="match status" value="1"/>
</dbReference>
<dbReference type="EMBL" id="CAUYUJ010010001">
    <property type="protein sequence ID" value="CAK0828273.1"/>
    <property type="molecule type" value="Genomic_DNA"/>
</dbReference>
<dbReference type="InterPro" id="IPR041228">
    <property type="entry name" value="Dynein_C"/>
</dbReference>
<dbReference type="PANTHER" id="PTHR45703">
    <property type="entry name" value="DYNEIN HEAVY CHAIN"/>
    <property type="match status" value="1"/>
</dbReference>
<protein>
    <submittedName>
        <fullName evidence="5">Uncharacterized protein</fullName>
    </submittedName>
</protein>
<dbReference type="Proteomes" id="UP001189429">
    <property type="component" value="Unassembled WGS sequence"/>
</dbReference>
<sequence length="1490" mass="155305">MLGGEATELTPLRGEADLAVWRQGLRDLACRCASAGGTPGFQVLLVDGGACGGPALADVAGLVSCGEVLGLWPPDERRYLVEQLQAVTGASGARPPGSARGSSASRLVSGLKSMGALPRGAGEEKSWARIHHRLGHWCRERLRVVVCLPASADVLRERLRRFPALLRCCTTDWFDPWPASALESVAKRLLADGLGEQACACARMCQRLQSASSLLADRLASEQGRWRYHVPFASFLDLIRNFDGLLEVRRAEGERLRVCREGAARLLGTLEVPDSKEQPALDGPLLERVALLRELLQDHPPRDGQPHHDVGDSLLAAALSTHLSAFPPAVRRDTLQAWAAELQGQGLAPRPGFSLADFLTRPAEVRRWVAASPPGACAGAESAAAVMLARRAPLCIDPQGQAGRWLRAMEQPSGLLVLAAGQRGWLLALARAEEAGRTVLLEGLGEVMPPELEQVLDRRRAAGVAQVAARAAAGIAEARAAGGESADAGEGGEDPFGLELALDDEPFREEVVSRLYLTTWLSDPAFSPQTCVRAALVDFSVCPEALQDRLLACLLSDLEPTCAEPRADLAAAAGERRVVLADVEEMLLQLSLLSPGDVLSDEPMAELARRGRTAGERHRAATRAMAEAGLAAAEAAFVGLAEYAAAMLLSLAALERLDPMYAQSVTSLEGLFGCCCMEVAGASAGGAAAGRGAGRLAEAAGVREAFTNALLAEVGRSLLPRHRALLPVVLALGVGRLEPAGSPFSASAEDCQALPTLARPEQWHGALVAAGDPDALLQEGSERLSVLQRVLALRRVGPEAASEALVAWAEEALGVAGRPAPRPQLKELLAHAAEDSGPELPVVLLLSPGLDPLPALLCSAGASSRRLRAVTLGPGRWPLAAAAVAEASAAGAWALLENCHLAPESAGDLAGLCEELHSGDPRHADFRLWISCLPGACFPRSVLLESLRLACGPPQGVKAQLKAALEAMPHTDGVKLPRSVDEATRTLALVHGAAAARLDFGALGWSTPYAVKHQDLVSAAHELQCLAQQSPNEDPARALGLALLDCGYGGAGPQDQAMLMALIDVFQPGAAGGALTRARRPQAVLALLESVPEPSLPAVCGFSCGAQAHLERRVAEELLCDLAVAFPAAHGALAAAGGGQGGEAGVPDPWECLALTLVPLLASLPALAEAPSSWREGAAEGGHLELALEREVQRYGALLGAVEGSLQRSSACREGREVPGADDEALLLSVAQGRVPAAWLALSYLSPKPLRSYIEDLADRVLFINEWAARGAPPAEFWLPGLFAVRPFLAAARCELAERLGVPADGVEVDFSDPSDADPGAVAASVATAAAASIVESAATAAAAAPGEAPAALAGHAAGGDEGDGAAWGARGLGVWAHGLFLQGCRWDPAARHLAELEPGVGALPVPLPPVQIGARLLGPDGPEGAPARLAPDSGRYRCPVYCTPLRGHTMPQQTVAGTTDPIFRIGLRSALDQKHWVRCGAAALTQLDS</sequence>
<feature type="domain" description="Dynein heavy chain ATP-binding dynein motor region" evidence="3">
    <location>
        <begin position="381"/>
        <end position="459"/>
    </location>
</feature>
<feature type="domain" description="Dynein heavy chain C-terminal" evidence="4">
    <location>
        <begin position="1184"/>
        <end position="1485"/>
    </location>
</feature>
<dbReference type="InterPro" id="IPR043160">
    <property type="entry name" value="Dynein_C_barrel"/>
</dbReference>
<name>A0ABN9S8R1_9DINO</name>
<dbReference type="InterPro" id="IPR035706">
    <property type="entry name" value="AAA_9"/>
</dbReference>
<gene>
    <name evidence="5" type="ORF">PCOR1329_LOCUS27545</name>
</gene>
<dbReference type="InterPro" id="IPR024317">
    <property type="entry name" value="Dynein_heavy_chain_D4_dom"/>
</dbReference>